<evidence type="ECO:0000256" key="1">
    <source>
        <dbReference type="SAM" id="MobiDB-lite"/>
    </source>
</evidence>
<sequence>MLCNNILNGARADVREHLIISRIVKNNTHWLHHGESAAKKQTIDQNEEGKEPGDLSQTKEKEQGDPSQKKRKERSDNMFEIIYDAAGCEFTDDSSGVKFKQGDALEPTSKIFKLVEDVAQQLYPGCETFSKYSIIVELLQIKCLYGLSDKAVDIILKLIKRALPSDETLPETFYEAKKVIQDLGFRYENIHACKNDCMLFWKENAKFESCLICGESRWKSVEGQKTDGVVQGKIKE</sequence>
<dbReference type="PANTHER" id="PTHR10775:SF170">
    <property type="entry name" value="TRANSPOSASE-ASSOCIATED DOMAIN-CONTAINING PROTEIN-RELATED"/>
    <property type="match status" value="1"/>
</dbReference>
<dbReference type="EMBL" id="AYRZ02000011">
    <property type="protein sequence ID" value="PHT67417.1"/>
    <property type="molecule type" value="Genomic_DNA"/>
</dbReference>
<dbReference type="PANTHER" id="PTHR10775">
    <property type="entry name" value="OS08G0208400 PROTEIN"/>
    <property type="match status" value="1"/>
</dbReference>
<dbReference type="STRING" id="4072.A0A2G2YCD1"/>
<dbReference type="Proteomes" id="UP000222542">
    <property type="component" value="Unassembled WGS sequence"/>
</dbReference>
<reference evidence="2 3" key="2">
    <citation type="journal article" date="2017" name="Genome Biol.">
        <title>New reference genome sequences of hot pepper reveal the massive evolution of plant disease-resistance genes by retroduplication.</title>
        <authorList>
            <person name="Kim S."/>
            <person name="Park J."/>
            <person name="Yeom S.I."/>
            <person name="Kim Y.M."/>
            <person name="Seo E."/>
            <person name="Kim K.T."/>
            <person name="Kim M.S."/>
            <person name="Lee J.M."/>
            <person name="Cheong K."/>
            <person name="Shin H.S."/>
            <person name="Kim S.B."/>
            <person name="Han K."/>
            <person name="Lee J."/>
            <person name="Park M."/>
            <person name="Lee H.A."/>
            <person name="Lee H.Y."/>
            <person name="Lee Y."/>
            <person name="Oh S."/>
            <person name="Lee J.H."/>
            <person name="Choi E."/>
            <person name="Choi E."/>
            <person name="Lee S.E."/>
            <person name="Jeon J."/>
            <person name="Kim H."/>
            <person name="Choi G."/>
            <person name="Song H."/>
            <person name="Lee J."/>
            <person name="Lee S.C."/>
            <person name="Kwon J.K."/>
            <person name="Lee H.Y."/>
            <person name="Koo N."/>
            <person name="Hong Y."/>
            <person name="Kim R.W."/>
            <person name="Kang W.H."/>
            <person name="Huh J.H."/>
            <person name="Kang B.C."/>
            <person name="Yang T.J."/>
            <person name="Lee Y.H."/>
            <person name="Bennetzen J.L."/>
            <person name="Choi D."/>
        </authorList>
    </citation>
    <scope>NUCLEOTIDE SEQUENCE [LARGE SCALE GENOMIC DNA]</scope>
    <source>
        <strain evidence="3">cv. CM334</strain>
    </source>
</reference>
<evidence type="ECO:0000313" key="3">
    <source>
        <dbReference type="Proteomes" id="UP000222542"/>
    </source>
</evidence>
<comment type="caution">
    <text evidence="2">The sequence shown here is derived from an EMBL/GenBank/DDBJ whole genome shotgun (WGS) entry which is preliminary data.</text>
</comment>
<accession>A0A2G2YCD1</accession>
<evidence type="ECO:0000313" key="2">
    <source>
        <dbReference type="EMBL" id="PHT67417.1"/>
    </source>
</evidence>
<keyword evidence="3" id="KW-1185">Reference proteome</keyword>
<reference evidence="2 3" key="1">
    <citation type="journal article" date="2014" name="Nat. Genet.">
        <title>Genome sequence of the hot pepper provides insights into the evolution of pungency in Capsicum species.</title>
        <authorList>
            <person name="Kim S."/>
            <person name="Park M."/>
            <person name="Yeom S.I."/>
            <person name="Kim Y.M."/>
            <person name="Lee J.M."/>
            <person name="Lee H.A."/>
            <person name="Seo E."/>
            <person name="Choi J."/>
            <person name="Cheong K."/>
            <person name="Kim K.T."/>
            <person name="Jung K."/>
            <person name="Lee G.W."/>
            <person name="Oh S.K."/>
            <person name="Bae C."/>
            <person name="Kim S.B."/>
            <person name="Lee H.Y."/>
            <person name="Kim S.Y."/>
            <person name="Kim M.S."/>
            <person name="Kang B.C."/>
            <person name="Jo Y.D."/>
            <person name="Yang H.B."/>
            <person name="Jeong H.J."/>
            <person name="Kang W.H."/>
            <person name="Kwon J.K."/>
            <person name="Shin C."/>
            <person name="Lim J.Y."/>
            <person name="Park J.H."/>
            <person name="Huh J.H."/>
            <person name="Kim J.S."/>
            <person name="Kim B.D."/>
            <person name="Cohen O."/>
            <person name="Paran I."/>
            <person name="Suh M.C."/>
            <person name="Lee S.B."/>
            <person name="Kim Y.K."/>
            <person name="Shin Y."/>
            <person name="Noh S.J."/>
            <person name="Park J."/>
            <person name="Seo Y.S."/>
            <person name="Kwon S.Y."/>
            <person name="Kim H.A."/>
            <person name="Park J.M."/>
            <person name="Kim H.J."/>
            <person name="Choi S.B."/>
            <person name="Bosland P.W."/>
            <person name="Reeves G."/>
            <person name="Jo S.H."/>
            <person name="Lee B.W."/>
            <person name="Cho H.T."/>
            <person name="Choi H.S."/>
            <person name="Lee M.S."/>
            <person name="Yu Y."/>
            <person name="Do Choi Y."/>
            <person name="Park B.S."/>
            <person name="van Deynze A."/>
            <person name="Ashrafi H."/>
            <person name="Hill T."/>
            <person name="Kim W.T."/>
            <person name="Pai H.S."/>
            <person name="Ahn H.K."/>
            <person name="Yeam I."/>
            <person name="Giovannoni J.J."/>
            <person name="Rose J.K."/>
            <person name="Sorensen I."/>
            <person name="Lee S.J."/>
            <person name="Kim R.W."/>
            <person name="Choi I.Y."/>
            <person name="Choi B.S."/>
            <person name="Lim J.S."/>
            <person name="Lee Y.H."/>
            <person name="Choi D."/>
        </authorList>
    </citation>
    <scope>NUCLEOTIDE SEQUENCE [LARGE SCALE GENOMIC DNA]</scope>
    <source>
        <strain evidence="3">cv. CM334</strain>
    </source>
</reference>
<dbReference type="AlphaFoldDB" id="A0A2G2YCD1"/>
<organism evidence="2 3">
    <name type="scientific">Capsicum annuum</name>
    <name type="common">Capsicum pepper</name>
    <dbReference type="NCBI Taxonomy" id="4072"/>
    <lineage>
        <taxon>Eukaryota</taxon>
        <taxon>Viridiplantae</taxon>
        <taxon>Streptophyta</taxon>
        <taxon>Embryophyta</taxon>
        <taxon>Tracheophyta</taxon>
        <taxon>Spermatophyta</taxon>
        <taxon>Magnoliopsida</taxon>
        <taxon>eudicotyledons</taxon>
        <taxon>Gunneridae</taxon>
        <taxon>Pentapetalae</taxon>
        <taxon>asterids</taxon>
        <taxon>lamiids</taxon>
        <taxon>Solanales</taxon>
        <taxon>Solanaceae</taxon>
        <taxon>Solanoideae</taxon>
        <taxon>Capsiceae</taxon>
        <taxon>Capsicum</taxon>
    </lineage>
</organism>
<name>A0A2G2YCD1_CAPAN</name>
<dbReference type="OMA" id="IRWHANE"/>
<proteinExistence type="predicted"/>
<protein>
    <submittedName>
        <fullName evidence="2">Uncharacterized protein</fullName>
    </submittedName>
</protein>
<dbReference type="Gramene" id="PHT67417">
    <property type="protein sequence ID" value="PHT67417"/>
    <property type="gene ID" value="T459_26904"/>
</dbReference>
<gene>
    <name evidence="2" type="ORF">T459_26904</name>
</gene>
<feature type="region of interest" description="Disordered" evidence="1">
    <location>
        <begin position="35"/>
        <end position="73"/>
    </location>
</feature>